<dbReference type="PANTHER" id="PTHR11067">
    <property type="entry name" value="INOSINE TRIPHOSPHATE PYROPHOSPHATASE/HAM1 PROTEIN"/>
    <property type="match status" value="1"/>
</dbReference>
<evidence type="ECO:0000256" key="16">
    <source>
        <dbReference type="ARBA" id="ARBA00083635"/>
    </source>
</evidence>
<dbReference type="InterPro" id="IPR020922">
    <property type="entry name" value="dITP/XTP_pyrophosphatase"/>
</dbReference>
<dbReference type="CDD" id="cd00515">
    <property type="entry name" value="HAM1"/>
    <property type="match status" value="1"/>
</dbReference>
<evidence type="ECO:0000256" key="13">
    <source>
        <dbReference type="ARBA" id="ARBA00075987"/>
    </source>
</evidence>
<evidence type="ECO:0000256" key="8">
    <source>
        <dbReference type="ARBA" id="ARBA00023080"/>
    </source>
</evidence>
<name>A0A382BSA6_9ZZZZ</name>
<keyword evidence="6" id="KW-0378">Hydrolase</keyword>
<dbReference type="AlphaFoldDB" id="A0A382BSA6"/>
<evidence type="ECO:0000313" key="17">
    <source>
        <dbReference type="EMBL" id="SVB16391.1"/>
    </source>
</evidence>
<evidence type="ECO:0000256" key="2">
    <source>
        <dbReference type="ARBA" id="ARBA00008023"/>
    </source>
</evidence>
<dbReference type="GO" id="GO:0009146">
    <property type="term" value="P:purine nucleoside triphosphate catabolic process"/>
    <property type="evidence" value="ECO:0007669"/>
    <property type="project" value="UniProtKB-ARBA"/>
</dbReference>
<evidence type="ECO:0000256" key="5">
    <source>
        <dbReference type="ARBA" id="ARBA00022741"/>
    </source>
</evidence>
<keyword evidence="4" id="KW-0479">Metal-binding</keyword>
<evidence type="ECO:0000256" key="10">
    <source>
        <dbReference type="ARBA" id="ARBA00052017"/>
    </source>
</evidence>
<dbReference type="NCBIfam" id="NF011397">
    <property type="entry name" value="PRK14822.1"/>
    <property type="match status" value="1"/>
</dbReference>
<dbReference type="GO" id="GO:0036222">
    <property type="term" value="F:XTP diphosphatase activity"/>
    <property type="evidence" value="ECO:0007669"/>
    <property type="project" value="UniProtKB-ARBA"/>
</dbReference>
<sequence length="205" mass="23443">MVIVNRFSILKLIIATRNKHKEKELKAILKNLPFEVVTLDQFPEIGEIEETGSTLYENAKLKADTVHRITNLPCLGDDTGLEVDALNGAPGVYSSRYAGEDVSYEDNVTKLLKEMESTPPEKRSARFRTIIFYTDGERELYSEGEIKGYITEERRGNNGFGYDPVFYIPEVKKTMAELKSDEKNKLSHRGQAMRKLRKLLLEINH</sequence>
<dbReference type="NCBIfam" id="TIGR00042">
    <property type="entry name" value="RdgB/HAM1 family non-canonical purine NTP pyrophosphatase"/>
    <property type="match status" value="1"/>
</dbReference>
<dbReference type="PANTHER" id="PTHR11067:SF9">
    <property type="entry name" value="INOSINE TRIPHOSPHATE PYROPHOSPHATASE"/>
    <property type="match status" value="1"/>
</dbReference>
<dbReference type="GO" id="GO:0036220">
    <property type="term" value="F:ITP diphosphatase activity"/>
    <property type="evidence" value="ECO:0007669"/>
    <property type="project" value="UniProtKB-EC"/>
</dbReference>
<evidence type="ECO:0000256" key="4">
    <source>
        <dbReference type="ARBA" id="ARBA00022723"/>
    </source>
</evidence>
<comment type="catalytic activity">
    <reaction evidence="10">
        <text>XTP + H2O = XMP + diphosphate + H(+)</text>
        <dbReference type="Rhea" id="RHEA:28610"/>
        <dbReference type="ChEBI" id="CHEBI:15377"/>
        <dbReference type="ChEBI" id="CHEBI:15378"/>
        <dbReference type="ChEBI" id="CHEBI:33019"/>
        <dbReference type="ChEBI" id="CHEBI:57464"/>
        <dbReference type="ChEBI" id="CHEBI:61314"/>
        <dbReference type="EC" id="3.6.1.66"/>
    </reaction>
</comment>
<evidence type="ECO:0000256" key="14">
    <source>
        <dbReference type="ARBA" id="ARBA00078805"/>
    </source>
</evidence>
<dbReference type="Pfam" id="PF01725">
    <property type="entry name" value="Ham1p_like"/>
    <property type="match status" value="1"/>
</dbReference>
<dbReference type="FunFam" id="3.90.950.10:FF:000001">
    <property type="entry name" value="dITP/XTP pyrophosphatase"/>
    <property type="match status" value="1"/>
</dbReference>
<accession>A0A382BSA6</accession>
<proteinExistence type="inferred from homology"/>
<dbReference type="InterPro" id="IPR002637">
    <property type="entry name" value="RdgB/HAM1"/>
</dbReference>
<evidence type="ECO:0000256" key="11">
    <source>
        <dbReference type="ARBA" id="ARBA00066468"/>
    </source>
</evidence>
<evidence type="ECO:0000256" key="12">
    <source>
        <dbReference type="ARBA" id="ARBA00071289"/>
    </source>
</evidence>
<dbReference type="GO" id="GO:0009117">
    <property type="term" value="P:nucleotide metabolic process"/>
    <property type="evidence" value="ECO:0007669"/>
    <property type="project" value="UniProtKB-KW"/>
</dbReference>
<comment type="similarity">
    <text evidence="2">Belongs to the HAM1 NTPase family.</text>
</comment>
<evidence type="ECO:0000256" key="6">
    <source>
        <dbReference type="ARBA" id="ARBA00022801"/>
    </source>
</evidence>
<comment type="catalytic activity">
    <reaction evidence="9">
        <text>dITP + H2O = dIMP + diphosphate + H(+)</text>
        <dbReference type="Rhea" id="RHEA:28342"/>
        <dbReference type="ChEBI" id="CHEBI:15377"/>
        <dbReference type="ChEBI" id="CHEBI:15378"/>
        <dbReference type="ChEBI" id="CHEBI:33019"/>
        <dbReference type="ChEBI" id="CHEBI:61194"/>
        <dbReference type="ChEBI" id="CHEBI:61382"/>
        <dbReference type="EC" id="3.6.1.66"/>
    </reaction>
</comment>
<evidence type="ECO:0000256" key="1">
    <source>
        <dbReference type="ARBA" id="ARBA00001946"/>
    </source>
</evidence>
<comment type="subunit">
    <text evidence="3">Homodimer.</text>
</comment>
<organism evidence="17">
    <name type="scientific">marine metagenome</name>
    <dbReference type="NCBI Taxonomy" id="408172"/>
    <lineage>
        <taxon>unclassified sequences</taxon>
        <taxon>metagenomes</taxon>
        <taxon>ecological metagenomes</taxon>
    </lineage>
</organism>
<keyword evidence="5" id="KW-0547">Nucleotide-binding</keyword>
<dbReference type="HAMAP" id="MF_01405">
    <property type="entry name" value="Non_canon_purine_NTPase"/>
    <property type="match status" value="1"/>
</dbReference>
<gene>
    <name evidence="17" type="ORF">METZ01_LOCUS169245</name>
</gene>
<dbReference type="GO" id="GO:0000166">
    <property type="term" value="F:nucleotide binding"/>
    <property type="evidence" value="ECO:0007669"/>
    <property type="project" value="UniProtKB-KW"/>
</dbReference>
<protein>
    <recommendedName>
        <fullName evidence="12">dITP/XTP pyrophosphatase</fullName>
        <ecNumber evidence="11">3.6.1.66</ecNumber>
    </recommendedName>
    <alternativeName>
        <fullName evidence="13">Non-canonical purine NTP pyrophosphatase</fullName>
    </alternativeName>
    <alternativeName>
        <fullName evidence="14">Non-standard purine NTP pyrophosphatase</fullName>
    </alternativeName>
    <alternativeName>
        <fullName evidence="16">Nucleoside-triphosphate diphosphatase</fullName>
    </alternativeName>
    <alternativeName>
        <fullName evidence="15">Nucleoside-triphosphate pyrophosphatase</fullName>
    </alternativeName>
</protein>
<keyword evidence="8" id="KW-0546">Nucleotide metabolism</keyword>
<dbReference type="SUPFAM" id="SSF52972">
    <property type="entry name" value="ITPase-like"/>
    <property type="match status" value="1"/>
</dbReference>
<evidence type="ECO:0000256" key="7">
    <source>
        <dbReference type="ARBA" id="ARBA00022842"/>
    </source>
</evidence>
<evidence type="ECO:0000256" key="3">
    <source>
        <dbReference type="ARBA" id="ARBA00011738"/>
    </source>
</evidence>
<reference evidence="17" key="1">
    <citation type="submission" date="2018-05" db="EMBL/GenBank/DDBJ databases">
        <authorList>
            <person name="Lanie J.A."/>
            <person name="Ng W.-L."/>
            <person name="Kazmierczak K.M."/>
            <person name="Andrzejewski T.M."/>
            <person name="Davidsen T.M."/>
            <person name="Wayne K.J."/>
            <person name="Tettelin H."/>
            <person name="Glass J.I."/>
            <person name="Rusch D."/>
            <person name="Podicherti R."/>
            <person name="Tsui H.-C.T."/>
            <person name="Winkler M.E."/>
        </authorList>
    </citation>
    <scope>NUCLEOTIDE SEQUENCE</scope>
</reference>
<dbReference type="EC" id="3.6.1.66" evidence="11"/>
<dbReference type="EMBL" id="UINC01031021">
    <property type="protein sequence ID" value="SVB16391.1"/>
    <property type="molecule type" value="Genomic_DNA"/>
</dbReference>
<dbReference type="Gene3D" id="3.90.950.10">
    <property type="match status" value="1"/>
</dbReference>
<keyword evidence="7" id="KW-0460">Magnesium</keyword>
<dbReference type="GO" id="GO:0005829">
    <property type="term" value="C:cytosol"/>
    <property type="evidence" value="ECO:0007669"/>
    <property type="project" value="TreeGrafter"/>
</dbReference>
<dbReference type="GO" id="GO:0035870">
    <property type="term" value="F:dITP diphosphatase activity"/>
    <property type="evidence" value="ECO:0007669"/>
    <property type="project" value="UniProtKB-ARBA"/>
</dbReference>
<evidence type="ECO:0000256" key="9">
    <source>
        <dbReference type="ARBA" id="ARBA00051875"/>
    </source>
</evidence>
<dbReference type="GO" id="GO:0046872">
    <property type="term" value="F:metal ion binding"/>
    <property type="evidence" value="ECO:0007669"/>
    <property type="project" value="UniProtKB-KW"/>
</dbReference>
<evidence type="ECO:0000256" key="15">
    <source>
        <dbReference type="ARBA" id="ARBA00083186"/>
    </source>
</evidence>
<dbReference type="InterPro" id="IPR029001">
    <property type="entry name" value="ITPase-like_fam"/>
</dbReference>
<dbReference type="GO" id="GO:0017111">
    <property type="term" value="F:ribonucleoside triphosphate phosphatase activity"/>
    <property type="evidence" value="ECO:0007669"/>
    <property type="project" value="InterPro"/>
</dbReference>
<comment type="cofactor">
    <cofactor evidence="1">
        <name>Mg(2+)</name>
        <dbReference type="ChEBI" id="CHEBI:18420"/>
    </cofactor>
</comment>